<gene>
    <name evidence="3" type="ORF">FJAP1339_LOCUS2360</name>
</gene>
<dbReference type="Pfam" id="PF00615">
    <property type="entry name" value="RGS"/>
    <property type="match status" value="1"/>
</dbReference>
<name>A0A7S2UX50_9STRA</name>
<dbReference type="CDD" id="cd07440">
    <property type="entry name" value="RGS"/>
    <property type="match status" value="1"/>
</dbReference>
<reference evidence="3" key="1">
    <citation type="submission" date="2021-01" db="EMBL/GenBank/DDBJ databases">
        <authorList>
            <person name="Corre E."/>
            <person name="Pelletier E."/>
            <person name="Niang G."/>
            <person name="Scheremetjew M."/>
            <person name="Finn R."/>
            <person name="Kale V."/>
            <person name="Holt S."/>
            <person name="Cochrane G."/>
            <person name="Meng A."/>
            <person name="Brown T."/>
            <person name="Cohen L."/>
        </authorList>
    </citation>
    <scope>NUCLEOTIDE SEQUENCE</scope>
    <source>
        <strain evidence="3">CCMP1661</strain>
    </source>
</reference>
<dbReference type="Gene3D" id="1.10.167.10">
    <property type="entry name" value="Regulator of G-protein Signalling 4, domain 2"/>
    <property type="match status" value="1"/>
</dbReference>
<dbReference type="PROSITE" id="PS50132">
    <property type="entry name" value="RGS"/>
    <property type="match status" value="1"/>
</dbReference>
<dbReference type="AlphaFoldDB" id="A0A7S2UX50"/>
<protein>
    <recommendedName>
        <fullName evidence="2">RGS domain-containing protein</fullName>
    </recommendedName>
</protein>
<organism evidence="3">
    <name type="scientific">Fibrocapsa japonica</name>
    <dbReference type="NCBI Taxonomy" id="94617"/>
    <lineage>
        <taxon>Eukaryota</taxon>
        <taxon>Sar</taxon>
        <taxon>Stramenopiles</taxon>
        <taxon>Ochrophyta</taxon>
        <taxon>Raphidophyceae</taxon>
        <taxon>Chattonellales</taxon>
        <taxon>Chattonellaceae</taxon>
        <taxon>Fibrocapsa</taxon>
    </lineage>
</organism>
<dbReference type="InterPro" id="IPR016137">
    <property type="entry name" value="RGS"/>
</dbReference>
<evidence type="ECO:0000259" key="2">
    <source>
        <dbReference type="PROSITE" id="PS50132"/>
    </source>
</evidence>
<proteinExistence type="predicted"/>
<evidence type="ECO:0000256" key="1">
    <source>
        <dbReference type="SAM" id="MobiDB-lite"/>
    </source>
</evidence>
<dbReference type="SMART" id="SM00315">
    <property type="entry name" value="RGS"/>
    <property type="match status" value="1"/>
</dbReference>
<evidence type="ECO:0000313" key="3">
    <source>
        <dbReference type="EMBL" id="CAD9859840.1"/>
    </source>
</evidence>
<dbReference type="PANTHER" id="PTHR10845">
    <property type="entry name" value="REGULATOR OF G PROTEIN SIGNALING"/>
    <property type="match status" value="1"/>
</dbReference>
<dbReference type="PRINTS" id="PR01301">
    <property type="entry name" value="RGSPROTEIN"/>
</dbReference>
<dbReference type="EMBL" id="HBHR01004864">
    <property type="protein sequence ID" value="CAD9859840.1"/>
    <property type="molecule type" value="Transcribed_RNA"/>
</dbReference>
<dbReference type="PANTHER" id="PTHR10845:SF192">
    <property type="entry name" value="DOUBLE HIT, ISOFORM B"/>
    <property type="match status" value="1"/>
</dbReference>
<dbReference type="InterPro" id="IPR044926">
    <property type="entry name" value="RGS_subdomain_2"/>
</dbReference>
<sequence>MAMKPMMGDSSSVSRHRSRSISGSLWKGMKSMFSRSSRKKTYLTTTEVKTPHAHTTDVEQDWLERAAQDVLHFCNSQAMDIEELSELYSFIQPSSIQSFLDRFCQQNSDTTEGVYMVAISLSAARGELTFMEAFESSLRFLLSKNGGEIPTSTFVRLYCALLSTHPEAFRYVLCSIPARTRFLKFLEEEFSEENLKFWVDVQHYKLTWDQNSIILGRDIIREYILESSPKPVNIDCTTRSVIIQQYDICRKTGIYLWSHLFDIAVVEIERMMEGPYARMLSNHQQTEQMAVDTCQNILSYKSGEYITGIKLEAFQAWIQSENHKSKHMYCHSSASSRQLLIESTKRRYSSDSCLRRNTSGAVICSTMLPPKSCVNNMADSREFQFNTNASTKGSKVRK</sequence>
<accession>A0A7S2UX50</accession>
<feature type="region of interest" description="Disordered" evidence="1">
    <location>
        <begin position="1"/>
        <end position="21"/>
    </location>
</feature>
<dbReference type="SUPFAM" id="SSF48097">
    <property type="entry name" value="Regulator of G-protein signaling, RGS"/>
    <property type="match status" value="1"/>
</dbReference>
<feature type="domain" description="RGS" evidence="2">
    <location>
        <begin position="168"/>
        <end position="274"/>
    </location>
</feature>
<dbReference type="InterPro" id="IPR036305">
    <property type="entry name" value="RGS_sf"/>
</dbReference>